<comment type="caution">
    <text evidence="5">The sequence shown here is derived from an EMBL/GenBank/DDBJ whole genome shotgun (WGS) entry which is preliminary data.</text>
</comment>
<dbReference type="GO" id="GO:0005524">
    <property type="term" value="F:ATP binding"/>
    <property type="evidence" value="ECO:0007669"/>
    <property type="project" value="UniProtKB-KW"/>
</dbReference>
<dbReference type="SMART" id="SM00382">
    <property type="entry name" value="AAA"/>
    <property type="match status" value="1"/>
</dbReference>
<evidence type="ECO:0000259" key="4">
    <source>
        <dbReference type="PROSITE" id="PS50893"/>
    </source>
</evidence>
<accession>A0A7V7UG71</accession>
<protein>
    <submittedName>
        <fullName evidence="5">ATP-binding cassette domain-containing protein</fullName>
    </submittedName>
</protein>
<dbReference type="Proteomes" id="UP000461768">
    <property type="component" value="Unassembled WGS sequence"/>
</dbReference>
<organism evidence="5 6">
    <name type="scientific">Candidatus Galacturonatibacter soehngenii</name>
    <dbReference type="NCBI Taxonomy" id="2307010"/>
    <lineage>
        <taxon>Bacteria</taxon>
        <taxon>Bacillati</taxon>
        <taxon>Bacillota</taxon>
        <taxon>Clostridia</taxon>
        <taxon>Lachnospirales</taxon>
        <taxon>Lachnospiraceae</taxon>
        <taxon>Candidatus Galacturonatibacter</taxon>
    </lineage>
</organism>
<dbReference type="PANTHER" id="PTHR42781">
    <property type="entry name" value="SPERMIDINE/PUTRESCINE IMPORT ATP-BINDING PROTEIN POTA"/>
    <property type="match status" value="1"/>
</dbReference>
<evidence type="ECO:0000256" key="3">
    <source>
        <dbReference type="ARBA" id="ARBA00022840"/>
    </source>
</evidence>
<dbReference type="InterPro" id="IPR027417">
    <property type="entry name" value="P-loop_NTPase"/>
</dbReference>
<sequence length="358" mass="40933">MGLHVDIKKTMQNFSLQVSFDMGCETLSILGASGSGKSMTLKCIAGIETPDEGRIVLDDTILFDSKQKINLLPQQRNIGYLFQNYALFPNMTVEENIAIGLKASKQEKRTLVEEKIKSFYLEGLEKKKPSQLSGGQQQRVAIARMIASNPKIIMLDEPFSALDSYLRWEMEQEILDIIETYKKPTLFVSHNRDEVYRISDLIGVIDQGRLSFVSEKKDIFENPKTFIGAVLTGCKNFTRIKKVNEYKVYAFDWQINLITKEPVSNDIQYVGIRAHHIQVIDSNEESDNTMLCTVKKIIDNTFTTIILVEGLRNSQKNGVDKQHNYGEIRLEMPKNEWEKVKGNQVKLRFIPEALLLLE</sequence>
<evidence type="ECO:0000256" key="2">
    <source>
        <dbReference type="ARBA" id="ARBA00022741"/>
    </source>
</evidence>
<dbReference type="GO" id="GO:0016887">
    <property type="term" value="F:ATP hydrolysis activity"/>
    <property type="evidence" value="ECO:0007669"/>
    <property type="project" value="InterPro"/>
</dbReference>
<dbReference type="OrthoDB" id="9802264at2"/>
<keyword evidence="3 5" id="KW-0067">ATP-binding</keyword>
<dbReference type="InterPro" id="IPR017871">
    <property type="entry name" value="ABC_transporter-like_CS"/>
</dbReference>
<keyword evidence="1" id="KW-0813">Transport</keyword>
<proteinExistence type="predicted"/>
<evidence type="ECO:0000313" key="6">
    <source>
        <dbReference type="Proteomes" id="UP000461768"/>
    </source>
</evidence>
<dbReference type="PROSITE" id="PS50893">
    <property type="entry name" value="ABC_TRANSPORTER_2"/>
    <property type="match status" value="1"/>
</dbReference>
<gene>
    <name evidence="5" type="ORF">F7O84_11580</name>
</gene>
<name>A0A7V7UG71_9FIRM</name>
<dbReference type="AlphaFoldDB" id="A0A7V7UG71"/>
<dbReference type="InterPro" id="IPR003439">
    <property type="entry name" value="ABC_transporter-like_ATP-bd"/>
</dbReference>
<dbReference type="Gene3D" id="3.40.50.300">
    <property type="entry name" value="P-loop containing nucleotide triphosphate hydrolases"/>
    <property type="match status" value="1"/>
</dbReference>
<dbReference type="InterPro" id="IPR050093">
    <property type="entry name" value="ABC_SmlMolc_Importer"/>
</dbReference>
<dbReference type="EMBL" id="WAGX01000005">
    <property type="protein sequence ID" value="KAB1438191.1"/>
    <property type="molecule type" value="Genomic_DNA"/>
</dbReference>
<dbReference type="PANTHER" id="PTHR42781:SF4">
    <property type="entry name" value="SPERMIDINE_PUTRESCINE IMPORT ATP-BINDING PROTEIN POTA"/>
    <property type="match status" value="1"/>
</dbReference>
<dbReference type="RefSeq" id="WP_151145192.1">
    <property type="nucleotide sequence ID" value="NZ_WAGX01000005.1"/>
</dbReference>
<dbReference type="PROSITE" id="PS00211">
    <property type="entry name" value="ABC_TRANSPORTER_1"/>
    <property type="match status" value="1"/>
</dbReference>
<keyword evidence="6" id="KW-1185">Reference proteome</keyword>
<dbReference type="Pfam" id="PF00005">
    <property type="entry name" value="ABC_tran"/>
    <property type="match status" value="1"/>
</dbReference>
<dbReference type="SUPFAM" id="SSF52540">
    <property type="entry name" value="P-loop containing nucleoside triphosphate hydrolases"/>
    <property type="match status" value="1"/>
</dbReference>
<reference evidence="5 6" key="2">
    <citation type="submission" date="2020-02" db="EMBL/GenBank/DDBJ databases">
        <title>Candidatus Galacturonibacter soehngenii shows hetero-acetogenic catabolism of galacturonic acid but lacks a canonical carbon monoxide dehydrogenase/acetyl-CoA synthase complex.</title>
        <authorList>
            <person name="Diender M."/>
            <person name="Stouten G.R."/>
            <person name="Petersen J.F."/>
            <person name="Nielsen P.H."/>
            <person name="Dueholm M.S."/>
            <person name="Pronk J.T."/>
            <person name="Van Loosdrecht M.C.M."/>
        </authorList>
    </citation>
    <scope>NUCLEOTIDE SEQUENCE [LARGE SCALE GENOMIC DNA]</scope>
    <source>
        <strain evidence="5">GalUA</strain>
    </source>
</reference>
<reference evidence="5 6" key="1">
    <citation type="submission" date="2019-09" db="EMBL/GenBank/DDBJ databases">
        <authorList>
            <person name="Valk L.C."/>
        </authorList>
    </citation>
    <scope>NUCLEOTIDE SEQUENCE [LARGE SCALE GENOMIC DNA]</scope>
    <source>
        <strain evidence="5">GalUA</strain>
    </source>
</reference>
<evidence type="ECO:0000313" key="5">
    <source>
        <dbReference type="EMBL" id="KAB1438191.1"/>
    </source>
</evidence>
<feature type="domain" description="ABC transporter" evidence="4">
    <location>
        <begin position="2"/>
        <end position="232"/>
    </location>
</feature>
<keyword evidence="2" id="KW-0547">Nucleotide-binding</keyword>
<evidence type="ECO:0000256" key="1">
    <source>
        <dbReference type="ARBA" id="ARBA00022448"/>
    </source>
</evidence>
<dbReference type="InterPro" id="IPR003593">
    <property type="entry name" value="AAA+_ATPase"/>
</dbReference>